<dbReference type="Gramene" id="Psat07G0294900-T1">
    <property type="protein sequence ID" value="KAI5386608.1"/>
    <property type="gene ID" value="KIW84_072949"/>
</dbReference>
<evidence type="ECO:0000313" key="2">
    <source>
        <dbReference type="EMBL" id="KAI5386608.1"/>
    </source>
</evidence>
<keyword evidence="3" id="KW-1185">Reference proteome</keyword>
<name>A0A9D4VMB7_PEA</name>
<feature type="region of interest" description="Disordered" evidence="1">
    <location>
        <begin position="265"/>
        <end position="287"/>
    </location>
</feature>
<dbReference type="AlphaFoldDB" id="A0A9D4VMB7"/>
<evidence type="ECO:0000256" key="1">
    <source>
        <dbReference type="SAM" id="MobiDB-lite"/>
    </source>
</evidence>
<reference evidence="2 3" key="1">
    <citation type="journal article" date="2022" name="Nat. Genet.">
        <title>Improved pea reference genome and pan-genome highlight genomic features and evolutionary characteristics.</title>
        <authorList>
            <person name="Yang T."/>
            <person name="Liu R."/>
            <person name="Luo Y."/>
            <person name="Hu S."/>
            <person name="Wang D."/>
            <person name="Wang C."/>
            <person name="Pandey M.K."/>
            <person name="Ge S."/>
            <person name="Xu Q."/>
            <person name="Li N."/>
            <person name="Li G."/>
            <person name="Huang Y."/>
            <person name="Saxena R.K."/>
            <person name="Ji Y."/>
            <person name="Li M."/>
            <person name="Yan X."/>
            <person name="He Y."/>
            <person name="Liu Y."/>
            <person name="Wang X."/>
            <person name="Xiang C."/>
            <person name="Varshney R.K."/>
            <person name="Ding H."/>
            <person name="Gao S."/>
            <person name="Zong X."/>
        </authorList>
    </citation>
    <scope>NUCLEOTIDE SEQUENCE [LARGE SCALE GENOMIC DNA]</scope>
    <source>
        <strain evidence="2 3">cv. Zhongwan 6</strain>
    </source>
</reference>
<comment type="caution">
    <text evidence="2">The sequence shown here is derived from an EMBL/GenBank/DDBJ whole genome shotgun (WGS) entry which is preliminary data.</text>
</comment>
<proteinExistence type="predicted"/>
<dbReference type="Proteomes" id="UP001058974">
    <property type="component" value="Chromosome 7"/>
</dbReference>
<dbReference type="EMBL" id="JAMSHJ010000007">
    <property type="protein sequence ID" value="KAI5386608.1"/>
    <property type="molecule type" value="Genomic_DNA"/>
</dbReference>
<evidence type="ECO:0000313" key="3">
    <source>
        <dbReference type="Proteomes" id="UP001058974"/>
    </source>
</evidence>
<feature type="compositionally biased region" description="Polar residues" evidence="1">
    <location>
        <begin position="268"/>
        <end position="286"/>
    </location>
</feature>
<organism evidence="2 3">
    <name type="scientific">Pisum sativum</name>
    <name type="common">Garden pea</name>
    <name type="synonym">Lathyrus oleraceus</name>
    <dbReference type="NCBI Taxonomy" id="3888"/>
    <lineage>
        <taxon>Eukaryota</taxon>
        <taxon>Viridiplantae</taxon>
        <taxon>Streptophyta</taxon>
        <taxon>Embryophyta</taxon>
        <taxon>Tracheophyta</taxon>
        <taxon>Spermatophyta</taxon>
        <taxon>Magnoliopsida</taxon>
        <taxon>eudicotyledons</taxon>
        <taxon>Gunneridae</taxon>
        <taxon>Pentapetalae</taxon>
        <taxon>rosids</taxon>
        <taxon>fabids</taxon>
        <taxon>Fabales</taxon>
        <taxon>Fabaceae</taxon>
        <taxon>Papilionoideae</taxon>
        <taxon>50 kb inversion clade</taxon>
        <taxon>NPAAA clade</taxon>
        <taxon>Hologalegina</taxon>
        <taxon>IRL clade</taxon>
        <taxon>Fabeae</taxon>
        <taxon>Lathyrus</taxon>
    </lineage>
</organism>
<feature type="compositionally biased region" description="Polar residues" evidence="1">
    <location>
        <begin position="73"/>
        <end position="85"/>
    </location>
</feature>
<feature type="region of interest" description="Disordered" evidence="1">
    <location>
        <begin position="46"/>
        <end position="85"/>
    </location>
</feature>
<accession>A0A9D4VMB7</accession>
<protein>
    <submittedName>
        <fullName evidence="2">Uncharacterized protein</fullName>
    </submittedName>
</protein>
<gene>
    <name evidence="2" type="ORF">KIW84_072949</name>
</gene>
<sequence length="387" mass="42200">MMMNPILDIDKALSLVIKQEREMNSVVSTIIPSIRNNEEIITLSAQASHDAQHGKPNKYRGKYQGANGPRGFTNKSKNNGSGSQHTATINSALEVSAIGSITSSYGFTQEKYNNIISLLRQSKLPSIASSVSTSPLVMNYLSSNVNVPIFVTLPDEPQLSASISGTNPSKETIGITELQNGLYVLDTTDPHYTYNDLSVVPSACNLNDTAHALSQSLISFDNSIVPSPTSVSIFPEHNLSLSNSPTMNIMRHNTSLSKIPDHAIIIPDTSSPSNPPSRQSMRTSHPPSYLPDYQCYSTSSTSLQSKGLYPLSFVLSYSQCYAAYQHFCCSISSNTKPFTFHQANKLDCLKHAMTVKLQALADNHTWNVVDLPPGLQASEILIWIKAS</sequence>